<dbReference type="Proteomes" id="UP000183567">
    <property type="component" value="Unassembled WGS sequence"/>
</dbReference>
<keyword evidence="4" id="KW-1185">Reference proteome</keyword>
<comment type="caution">
    <text evidence="3">The sequence shown here is derived from an EMBL/GenBank/DDBJ whole genome shotgun (WGS) entry which is preliminary data.</text>
</comment>
<keyword evidence="1" id="KW-1133">Transmembrane helix</keyword>
<sequence>TQSSYVVHRDFSTPFNDTLQRHLQLYESNPSMSDPVASKSGFLCMYMKNHPDTLVAYVKYFGKVEDNVLTAEMSSIDSKGMTLLYKLKSGESKTIRVPFDPLLSKYEDVKPRLLGMKAEAQEGLGMLKTPQLTTFRLPPLALASALISLTYFYLFSPPSLGTTFLDIPVSTMDAFFSPAHAFRSATGFGLSFRTACTILGSLHAAETLYTWSLCRHFVKGTLATAAYIGGASIFGMPIWVDLKRRVQEKRIESVMKVE</sequence>
<evidence type="ECO:0000313" key="4">
    <source>
        <dbReference type="Proteomes" id="UP000183567"/>
    </source>
</evidence>
<dbReference type="AlphaFoldDB" id="A0A1J8PW44"/>
<dbReference type="InterPro" id="IPR037119">
    <property type="entry name" value="Haem_oxidase_HugZ-like_sf"/>
</dbReference>
<dbReference type="InterPro" id="IPR019595">
    <property type="entry name" value="DUF2470"/>
</dbReference>
<keyword evidence="1" id="KW-0472">Membrane</keyword>
<dbReference type="EMBL" id="LVVM01004534">
    <property type="protein sequence ID" value="OJA12687.1"/>
    <property type="molecule type" value="Genomic_DNA"/>
</dbReference>
<keyword evidence="1" id="KW-0812">Transmembrane</keyword>
<name>A0A1J8PW44_9AGAM</name>
<dbReference type="OrthoDB" id="5553410at2759"/>
<evidence type="ECO:0000313" key="3">
    <source>
        <dbReference type="EMBL" id="OJA12687.1"/>
    </source>
</evidence>
<evidence type="ECO:0000259" key="2">
    <source>
        <dbReference type="Pfam" id="PF10615"/>
    </source>
</evidence>
<reference evidence="3 4" key="1">
    <citation type="submission" date="2016-03" db="EMBL/GenBank/DDBJ databases">
        <title>Comparative genomics of the ectomycorrhizal sister species Rhizopogon vinicolor and Rhizopogon vesiculosus (Basidiomycota: Boletales) reveals a divergence of the mating type B locus.</title>
        <authorList>
            <person name="Mujic A.B."/>
            <person name="Kuo A."/>
            <person name="Tritt A."/>
            <person name="Lipzen A."/>
            <person name="Chen C."/>
            <person name="Johnson J."/>
            <person name="Sharma A."/>
            <person name="Barry K."/>
            <person name="Grigoriev I.V."/>
            <person name="Spatafora J.W."/>
        </authorList>
    </citation>
    <scope>NUCLEOTIDE SEQUENCE [LARGE SCALE GENOMIC DNA]</scope>
    <source>
        <strain evidence="3 4">AM-OR11-056</strain>
    </source>
</reference>
<feature type="non-terminal residue" evidence="3">
    <location>
        <position position="1"/>
    </location>
</feature>
<feature type="transmembrane region" description="Helical" evidence="1">
    <location>
        <begin position="217"/>
        <end position="240"/>
    </location>
</feature>
<dbReference type="Gene3D" id="3.20.180.10">
    <property type="entry name" value="PNP-oxidase-like"/>
    <property type="match status" value="1"/>
</dbReference>
<accession>A0A1J8PW44</accession>
<dbReference type="Pfam" id="PF10615">
    <property type="entry name" value="DUF2470"/>
    <property type="match status" value="1"/>
</dbReference>
<evidence type="ECO:0000256" key="1">
    <source>
        <dbReference type="SAM" id="Phobius"/>
    </source>
</evidence>
<gene>
    <name evidence="3" type="ORF">AZE42_10330</name>
</gene>
<feature type="transmembrane region" description="Helical" evidence="1">
    <location>
        <begin position="137"/>
        <end position="155"/>
    </location>
</feature>
<feature type="domain" description="DUF2470" evidence="2">
    <location>
        <begin position="42"/>
        <end position="116"/>
    </location>
</feature>
<proteinExistence type="predicted"/>
<organism evidence="3 4">
    <name type="scientific">Rhizopogon vesiculosus</name>
    <dbReference type="NCBI Taxonomy" id="180088"/>
    <lineage>
        <taxon>Eukaryota</taxon>
        <taxon>Fungi</taxon>
        <taxon>Dikarya</taxon>
        <taxon>Basidiomycota</taxon>
        <taxon>Agaricomycotina</taxon>
        <taxon>Agaricomycetes</taxon>
        <taxon>Agaricomycetidae</taxon>
        <taxon>Boletales</taxon>
        <taxon>Suillineae</taxon>
        <taxon>Rhizopogonaceae</taxon>
        <taxon>Rhizopogon</taxon>
    </lineage>
</organism>
<protein>
    <recommendedName>
        <fullName evidence="2">DUF2470 domain-containing protein</fullName>
    </recommendedName>
</protein>